<reference evidence="3 4" key="1">
    <citation type="submission" date="2017-08" db="EMBL/GenBank/DDBJ databases">
        <title>Infants hospitalized years apart are colonized by the same room-sourced microbial strains.</title>
        <authorList>
            <person name="Brooks B."/>
            <person name="Olm M.R."/>
            <person name="Firek B.A."/>
            <person name="Baker R."/>
            <person name="Thomas B.C."/>
            <person name="Morowitz M.J."/>
            <person name="Banfield J.F."/>
        </authorList>
    </citation>
    <scope>NUCLEOTIDE SEQUENCE [LARGE SCALE GENOMIC DNA]</scope>
    <source>
        <strain evidence="3">S2_005_003_R2_42</strain>
    </source>
</reference>
<evidence type="ECO:0000313" key="3">
    <source>
        <dbReference type="EMBL" id="PZQ09766.1"/>
    </source>
</evidence>
<dbReference type="Gene3D" id="3.40.50.1820">
    <property type="entry name" value="alpha/beta hydrolase"/>
    <property type="match status" value="1"/>
</dbReference>
<dbReference type="EMBL" id="QFPO01000024">
    <property type="protein sequence ID" value="PZQ09766.1"/>
    <property type="molecule type" value="Genomic_DNA"/>
</dbReference>
<sequence length="276" mass="30601">MNVQLESVDIAVDHDLIGATLLSPAQSLPGVLFVHGWGGSQEHDLVRAREAVGIGCECLTFDLRGHERTASQWETVSREENLADLVAAYDWLVARPQVDPDSIAVVGISYGGYLASILTTLRPVRWLALRSPAIYKDEGWELAKRQLHADGSLAAYRRSRIRWQDNRALRACAAFRGDALVVEAEHDDVVPHAVTANYVRAFGKTRTLTKRVIAGADHAFTNKLVQKAYTEVLIKWLHEMVVGARGEATKAQTTARKEALRNAERLAPGERQRPHL</sequence>
<dbReference type="PROSITE" id="PS00708">
    <property type="entry name" value="PRO_ENDOPEP_SER"/>
    <property type="match status" value="1"/>
</dbReference>
<gene>
    <name evidence="3" type="ORF">DI564_16950</name>
</gene>
<name>A0A2W5JY66_9GAMM</name>
<feature type="domain" description="Peptidase S9 prolyl oligopeptidase catalytic" evidence="2">
    <location>
        <begin position="59"/>
        <end position="240"/>
    </location>
</feature>
<accession>A0A2W5JY66</accession>
<evidence type="ECO:0000313" key="4">
    <source>
        <dbReference type="Proteomes" id="UP000249046"/>
    </source>
</evidence>
<evidence type="ECO:0000256" key="1">
    <source>
        <dbReference type="ARBA" id="ARBA00022801"/>
    </source>
</evidence>
<dbReference type="InterPro" id="IPR050261">
    <property type="entry name" value="FrsA_esterase"/>
</dbReference>
<dbReference type="InterPro" id="IPR002471">
    <property type="entry name" value="Pept_S9_AS"/>
</dbReference>
<protein>
    <submittedName>
        <fullName evidence="3">Alpha/beta hydrolase</fullName>
    </submittedName>
</protein>
<dbReference type="InterPro" id="IPR029058">
    <property type="entry name" value="AB_hydrolase_fold"/>
</dbReference>
<dbReference type="InterPro" id="IPR001375">
    <property type="entry name" value="Peptidase_S9_cat"/>
</dbReference>
<dbReference type="Proteomes" id="UP000249046">
    <property type="component" value="Unassembled WGS sequence"/>
</dbReference>
<dbReference type="GO" id="GO:0006508">
    <property type="term" value="P:proteolysis"/>
    <property type="evidence" value="ECO:0007669"/>
    <property type="project" value="InterPro"/>
</dbReference>
<dbReference type="Pfam" id="PF00326">
    <property type="entry name" value="Peptidase_S9"/>
    <property type="match status" value="1"/>
</dbReference>
<dbReference type="GO" id="GO:0004252">
    <property type="term" value="F:serine-type endopeptidase activity"/>
    <property type="evidence" value="ECO:0007669"/>
    <property type="project" value="InterPro"/>
</dbReference>
<keyword evidence="1 3" id="KW-0378">Hydrolase</keyword>
<dbReference type="PANTHER" id="PTHR22946">
    <property type="entry name" value="DIENELACTONE HYDROLASE DOMAIN-CONTAINING PROTEIN-RELATED"/>
    <property type="match status" value="1"/>
</dbReference>
<proteinExistence type="predicted"/>
<dbReference type="AlphaFoldDB" id="A0A2W5JY66"/>
<dbReference type="SUPFAM" id="SSF53474">
    <property type="entry name" value="alpha/beta-Hydrolases"/>
    <property type="match status" value="1"/>
</dbReference>
<evidence type="ECO:0000259" key="2">
    <source>
        <dbReference type="Pfam" id="PF00326"/>
    </source>
</evidence>
<comment type="caution">
    <text evidence="3">The sequence shown here is derived from an EMBL/GenBank/DDBJ whole genome shotgun (WGS) entry which is preliminary data.</text>
</comment>
<organism evidence="3 4">
    <name type="scientific">Rhodanobacter denitrificans</name>
    <dbReference type="NCBI Taxonomy" id="666685"/>
    <lineage>
        <taxon>Bacteria</taxon>
        <taxon>Pseudomonadati</taxon>
        <taxon>Pseudomonadota</taxon>
        <taxon>Gammaproteobacteria</taxon>
        <taxon>Lysobacterales</taxon>
        <taxon>Rhodanobacteraceae</taxon>
        <taxon>Rhodanobacter</taxon>
    </lineage>
</organism>
<dbReference type="PANTHER" id="PTHR22946:SF5">
    <property type="entry name" value="PEPTIDASE S9 PROLYL OLIGOPEPTIDASE CATALYTIC DOMAIN-CONTAINING PROTEIN"/>
    <property type="match status" value="1"/>
</dbReference>